<dbReference type="InterPro" id="IPR019734">
    <property type="entry name" value="TPR_rpt"/>
</dbReference>
<accession>A0ABQ6CAF5</accession>
<evidence type="ECO:0000313" key="3">
    <source>
        <dbReference type="Proteomes" id="UP001156882"/>
    </source>
</evidence>
<dbReference type="Pfam" id="PF08238">
    <property type="entry name" value="Sel1"/>
    <property type="match status" value="2"/>
</dbReference>
<evidence type="ECO:0000256" key="1">
    <source>
        <dbReference type="PROSITE-ProRule" id="PRU00339"/>
    </source>
</evidence>
<dbReference type="InterPro" id="IPR006597">
    <property type="entry name" value="Sel1-like"/>
</dbReference>
<dbReference type="SMART" id="SM00671">
    <property type="entry name" value="SEL1"/>
    <property type="match status" value="3"/>
</dbReference>
<dbReference type="Proteomes" id="UP001156882">
    <property type="component" value="Unassembled WGS sequence"/>
</dbReference>
<evidence type="ECO:0000313" key="2">
    <source>
        <dbReference type="EMBL" id="GLS17278.1"/>
    </source>
</evidence>
<reference evidence="3" key="1">
    <citation type="journal article" date="2019" name="Int. J. Syst. Evol. Microbiol.">
        <title>The Global Catalogue of Microorganisms (GCM) 10K type strain sequencing project: providing services to taxonomists for standard genome sequencing and annotation.</title>
        <authorList>
            <consortium name="The Broad Institute Genomics Platform"/>
            <consortium name="The Broad Institute Genome Sequencing Center for Infectious Disease"/>
            <person name="Wu L."/>
            <person name="Ma J."/>
        </authorList>
    </citation>
    <scope>NUCLEOTIDE SEQUENCE [LARGE SCALE GENOMIC DNA]</scope>
    <source>
        <strain evidence="3">NBRC 101365</strain>
    </source>
</reference>
<name>A0ABQ6CAF5_9HYPH</name>
<dbReference type="Pfam" id="PF13181">
    <property type="entry name" value="TPR_8"/>
    <property type="match status" value="1"/>
</dbReference>
<keyword evidence="3" id="KW-1185">Reference proteome</keyword>
<organism evidence="2 3">
    <name type="scientific">Labrys miyagiensis</name>
    <dbReference type="NCBI Taxonomy" id="346912"/>
    <lineage>
        <taxon>Bacteria</taxon>
        <taxon>Pseudomonadati</taxon>
        <taxon>Pseudomonadota</taxon>
        <taxon>Alphaproteobacteria</taxon>
        <taxon>Hyphomicrobiales</taxon>
        <taxon>Xanthobacteraceae</taxon>
        <taxon>Labrys</taxon>
    </lineage>
</organism>
<dbReference type="Gene3D" id="1.25.40.10">
    <property type="entry name" value="Tetratricopeptide repeat domain"/>
    <property type="match status" value="1"/>
</dbReference>
<dbReference type="PANTHER" id="PTHR11102:SF160">
    <property type="entry name" value="ERAD-ASSOCIATED E3 UBIQUITIN-PROTEIN LIGASE COMPONENT HRD3"/>
    <property type="match status" value="1"/>
</dbReference>
<sequence length="247" mass="26955">MDANDLEQAEKSYQSALDKGVLNAMVGLADVAGKRKDFKLQFKLLDKYFKLGGFQSKTLATFYTGNYDFIPKDIEKYRYLLLAGAQRGDSDAAISLGNLYANNGDQQRANEYYQLSIRLQLDDVAAANLAMNYVNGDGVEQDLEKATYWSIFAAKLGNSSAVATLIALMSTGQAKFKVGFGPAAPSDATELANTLNDVDDVEIQLRVARSFEANGQIDEAISWYGKAAAKGNGDAEDALERLKVDKR</sequence>
<keyword evidence="1" id="KW-0802">TPR repeat</keyword>
<dbReference type="PROSITE" id="PS50005">
    <property type="entry name" value="TPR"/>
    <property type="match status" value="1"/>
</dbReference>
<dbReference type="PANTHER" id="PTHR11102">
    <property type="entry name" value="SEL-1-LIKE PROTEIN"/>
    <property type="match status" value="1"/>
</dbReference>
<evidence type="ECO:0008006" key="4">
    <source>
        <dbReference type="Google" id="ProtNLM"/>
    </source>
</evidence>
<gene>
    <name evidence="2" type="ORF">GCM10007874_02930</name>
</gene>
<dbReference type="SUPFAM" id="SSF81901">
    <property type="entry name" value="HCP-like"/>
    <property type="match status" value="1"/>
</dbReference>
<dbReference type="InterPro" id="IPR011990">
    <property type="entry name" value="TPR-like_helical_dom_sf"/>
</dbReference>
<comment type="caution">
    <text evidence="2">The sequence shown here is derived from an EMBL/GenBank/DDBJ whole genome shotgun (WGS) entry which is preliminary data.</text>
</comment>
<protein>
    <recommendedName>
        <fullName evidence="4">Sel1 repeat family protein</fullName>
    </recommendedName>
</protein>
<dbReference type="EMBL" id="BSPC01000005">
    <property type="protein sequence ID" value="GLS17278.1"/>
    <property type="molecule type" value="Genomic_DNA"/>
</dbReference>
<feature type="repeat" description="TPR" evidence="1">
    <location>
        <begin position="90"/>
        <end position="123"/>
    </location>
</feature>
<dbReference type="InterPro" id="IPR050767">
    <property type="entry name" value="Sel1_AlgK"/>
</dbReference>
<proteinExistence type="predicted"/>